<feature type="region of interest" description="Disordered" evidence="1">
    <location>
        <begin position="1"/>
        <end position="22"/>
    </location>
</feature>
<protein>
    <submittedName>
        <fullName evidence="2">Uncharacterized protein</fullName>
    </submittedName>
</protein>
<sequence>MHGPYPFHELQGVSHRIPEEASPTLTRLIIEPLNEHE</sequence>
<accession>M3EMA1</accession>
<evidence type="ECO:0000256" key="1">
    <source>
        <dbReference type="SAM" id="MobiDB-lite"/>
    </source>
</evidence>
<dbReference type="EMBL" id="KB405056">
    <property type="protein sequence ID" value="EMF57581.1"/>
    <property type="molecule type" value="Genomic_DNA"/>
</dbReference>
<organism evidence="2 3">
    <name type="scientific">Streptomyces bottropensis ATCC 25435</name>
    <dbReference type="NCBI Taxonomy" id="1054862"/>
    <lineage>
        <taxon>Bacteria</taxon>
        <taxon>Bacillati</taxon>
        <taxon>Actinomycetota</taxon>
        <taxon>Actinomycetes</taxon>
        <taxon>Kitasatosporales</taxon>
        <taxon>Streptomycetaceae</taxon>
        <taxon>Streptomyces</taxon>
    </lineage>
</organism>
<name>M3EMA1_9ACTN</name>
<evidence type="ECO:0000313" key="2">
    <source>
        <dbReference type="EMBL" id="EMF57581.1"/>
    </source>
</evidence>
<proteinExistence type="predicted"/>
<reference evidence="3" key="1">
    <citation type="journal article" date="2013" name="Genome Announc.">
        <title>Draft Genome Sequence of Streptomyces bottropensis ATCC 25435, a Bottromycin-Producing Actinomycete.</title>
        <authorList>
            <person name="Zhang H."/>
            <person name="Zhou W."/>
            <person name="Zhuang Y."/>
            <person name="Liang X."/>
            <person name="Liu T."/>
        </authorList>
    </citation>
    <scope>NUCLEOTIDE SEQUENCE [LARGE SCALE GENOMIC DNA]</scope>
    <source>
        <strain evidence="3">ATCC 25435</strain>
    </source>
</reference>
<dbReference type="AlphaFoldDB" id="M3EMA1"/>
<evidence type="ECO:0000313" key="3">
    <source>
        <dbReference type="Proteomes" id="UP000030760"/>
    </source>
</evidence>
<dbReference type="Proteomes" id="UP000030760">
    <property type="component" value="Unassembled WGS sequence"/>
</dbReference>
<gene>
    <name evidence="2" type="ORF">SBD_0253</name>
</gene>